<dbReference type="SUPFAM" id="SSF58104">
    <property type="entry name" value="Methyl-accepting chemotaxis protein (MCP) signaling domain"/>
    <property type="match status" value="1"/>
</dbReference>
<keyword evidence="6" id="KW-1185">Reference proteome</keyword>
<evidence type="ECO:0000313" key="6">
    <source>
        <dbReference type="Proteomes" id="UP000433652"/>
    </source>
</evidence>
<dbReference type="PANTHER" id="PTHR32089">
    <property type="entry name" value="METHYL-ACCEPTING CHEMOTAXIS PROTEIN MCPB"/>
    <property type="match status" value="1"/>
</dbReference>
<comment type="caution">
    <text evidence="5">The sequence shown here is derived from an EMBL/GenBank/DDBJ whole genome shotgun (WGS) entry which is preliminary data.</text>
</comment>
<dbReference type="AlphaFoldDB" id="A0A6I4SUT2"/>
<evidence type="ECO:0000256" key="2">
    <source>
        <dbReference type="PROSITE-ProRule" id="PRU00284"/>
    </source>
</evidence>
<dbReference type="Pfam" id="PF00015">
    <property type="entry name" value="MCPsignal"/>
    <property type="match status" value="1"/>
</dbReference>
<dbReference type="GO" id="GO:0016020">
    <property type="term" value="C:membrane"/>
    <property type="evidence" value="ECO:0007669"/>
    <property type="project" value="InterPro"/>
</dbReference>
<evidence type="ECO:0000256" key="3">
    <source>
        <dbReference type="SAM" id="Coils"/>
    </source>
</evidence>
<name>A0A6I4SUT2_9SPHN</name>
<dbReference type="GO" id="GO:0007165">
    <property type="term" value="P:signal transduction"/>
    <property type="evidence" value="ECO:0007669"/>
    <property type="project" value="UniProtKB-KW"/>
</dbReference>
<evidence type="ECO:0000313" key="5">
    <source>
        <dbReference type="EMBL" id="MXO59671.1"/>
    </source>
</evidence>
<sequence>MKLSALLADLGEQAGDMSVRCSETGGIVGRLNRQISAESERLGEVVEAMAQLNAARAESSQATSELLQTAKLAEELVRRGNAVTGQSLDALSGLIADVTGVDGKLHFFLDTLGTIGDISRTLRGIAEQSELLSFNASIEAARGGEATRPFTVLASEIRNLASSTSQSAREVGDRIVRLEASAADLIETLQSNIASGRKTAGHIDALRGSLVEMAALVEQFRDRSNALAGCHERAGVEVAKLDHGITEFGEVAVESARRAAEAVSQLDELESRANDMLNRVSQEGVATRNTPFVEMALQGAAEVAMLVEIALAEGKLSHAALFDTDYRPRKGTDPVQYDSEFADFADAHIRPVLDRWTRQSKPVAGCCLVDLNGYLPTHISERSQPQVAGQRRRNLEVSRNRQIFMDSQTRRALDGDDPLFVFAYRQDLGEGRYRALRSVFVPLHFAGRKWGLYEVGYLI</sequence>
<dbReference type="SMART" id="SM00283">
    <property type="entry name" value="MA"/>
    <property type="match status" value="1"/>
</dbReference>
<accession>A0A6I4SUT2</accession>
<evidence type="ECO:0000259" key="4">
    <source>
        <dbReference type="PROSITE" id="PS50111"/>
    </source>
</evidence>
<proteinExistence type="predicted"/>
<dbReference type="PROSITE" id="PS50111">
    <property type="entry name" value="CHEMOTAXIS_TRANSDUC_2"/>
    <property type="match status" value="1"/>
</dbReference>
<evidence type="ECO:0000256" key="1">
    <source>
        <dbReference type="ARBA" id="ARBA00023224"/>
    </source>
</evidence>
<dbReference type="InterPro" id="IPR004089">
    <property type="entry name" value="MCPsignal_dom"/>
</dbReference>
<reference evidence="5 6" key="1">
    <citation type="submission" date="2019-12" db="EMBL/GenBank/DDBJ databases">
        <title>Genomic-based taxomic classification of the family Erythrobacteraceae.</title>
        <authorList>
            <person name="Xu L."/>
        </authorList>
    </citation>
    <scope>NUCLEOTIDE SEQUENCE [LARGE SCALE GENOMIC DNA]</scope>
    <source>
        <strain evidence="5 6">MCCC 1K01500</strain>
    </source>
</reference>
<dbReference type="EMBL" id="WTYM01000036">
    <property type="protein sequence ID" value="MXO59671.1"/>
    <property type="molecule type" value="Genomic_DNA"/>
</dbReference>
<protein>
    <submittedName>
        <fullName evidence="5">Methyl-accepting chemotaxis protein</fullName>
    </submittedName>
</protein>
<keyword evidence="1 2" id="KW-0807">Transducer</keyword>
<feature type="domain" description="Methyl-accepting transducer" evidence="4">
    <location>
        <begin position="13"/>
        <end position="270"/>
    </location>
</feature>
<keyword evidence="3" id="KW-0175">Coiled coil</keyword>
<dbReference type="PANTHER" id="PTHR32089:SF112">
    <property type="entry name" value="LYSOZYME-LIKE PROTEIN-RELATED"/>
    <property type="match status" value="1"/>
</dbReference>
<dbReference type="OrthoDB" id="5292010at2"/>
<dbReference type="RefSeq" id="WP_159794277.1">
    <property type="nucleotide sequence ID" value="NZ_WTYM01000036.1"/>
</dbReference>
<feature type="coiled-coil region" evidence="3">
    <location>
        <begin position="252"/>
        <end position="279"/>
    </location>
</feature>
<dbReference type="Proteomes" id="UP000433652">
    <property type="component" value="Unassembled WGS sequence"/>
</dbReference>
<gene>
    <name evidence="5" type="ORF">GRI89_08975</name>
</gene>
<organism evidence="5 6">
    <name type="scientific">Croceibacterium salegens</name>
    <dbReference type="NCBI Taxonomy" id="1737568"/>
    <lineage>
        <taxon>Bacteria</taxon>
        <taxon>Pseudomonadati</taxon>
        <taxon>Pseudomonadota</taxon>
        <taxon>Alphaproteobacteria</taxon>
        <taxon>Sphingomonadales</taxon>
        <taxon>Erythrobacteraceae</taxon>
        <taxon>Croceibacterium</taxon>
    </lineage>
</organism>
<dbReference type="Gene3D" id="1.10.287.950">
    <property type="entry name" value="Methyl-accepting chemotaxis protein"/>
    <property type="match status" value="1"/>
</dbReference>